<dbReference type="GeneID" id="111286460"/>
<name>A0A6P5XVD8_DURZI</name>
<feature type="region of interest" description="Disordered" evidence="1">
    <location>
        <begin position="39"/>
        <end position="66"/>
    </location>
</feature>
<dbReference type="RefSeq" id="XP_022732170.1">
    <property type="nucleotide sequence ID" value="XM_022876435.1"/>
</dbReference>
<dbReference type="KEGG" id="dzi:111286460"/>
<feature type="compositionally biased region" description="Polar residues" evidence="1">
    <location>
        <begin position="811"/>
        <end position="822"/>
    </location>
</feature>
<dbReference type="PANTHER" id="PTHR37722">
    <property type="entry name" value="OS01G0167700 PROTEIN"/>
    <property type="match status" value="1"/>
</dbReference>
<sequence length="840" mass="94725">MLQWMGGSRRKVTTSRKSTQKSDILFSISILMSRQKQYFEQRKRRQQQQQQTAGSEGYADETSVGGKHQKECRSLDILSLLNLSTVSDERKSCPNSIFSHVRRDGKIDTLTMKYHIPKDPTRVITNSVPPSYSVEIKQAGAPPSSYQGDPKVLFCNHENHALNGINSSPDLWNAATEKQLSVFDMLNDEASEDSSDKSLVHEAHVAFSVEGLGKIRTETPLHSPKQQTRISSDDCSLTWNVGRQLNSSKSSKSVLNDLELEVEVMMQDNNIQLGGSPSEFSMDTMDSHGNWKPELPTVTDHMQLYSHCSNRKCSLGDTNIFYNRRRREDIWDARLSFLDDDFLHERKDDVSWEYQPHKMDRDSGDFLEYEKGEISDDSFEAHHMLKKRDVKATKLRSLEPPSPERTSSEVDHRFTTSIGLRHNPVQGNYDTRDFAGQLDWPFLETEDAKDTLSLLSEESCSSSAVKGETINISPPNQMPRQSRTISNTFGRTRKKYDMDNAFAVETHCEDGDNLGQRSRKCVRTPVLPKSKATKSISSCFRGKIGPSQTWFFEEGCNSVDIDLGFSSSHCTSEANLPSLESKLWTEDPIGAFPVPELNFDVKSCFARPKPSESIQCSPFGRFTSEKFAFRQSINHKNSYNSPVFSNVGSGSIQRDLSRDSRMQGVPLDSSNTAGPHRETGFPDLSVQRSIRRDDKRKSNFRPANCEQFPLEKETYPGDDLLFSEDPMAMDGSNPNNNDVECEESKDGTLKEKETYSPEHGEEESSSVKIHDKSNSSPNEKGYNYEEILLPCQSGAEGPENAKLEEGKAISGRQNNGEDSSSKQVMMLESHVIQLLCVEKW</sequence>
<evidence type="ECO:0000256" key="1">
    <source>
        <dbReference type="SAM" id="MobiDB-lite"/>
    </source>
</evidence>
<dbReference type="OrthoDB" id="994901at2759"/>
<keyword evidence="2" id="KW-1185">Reference proteome</keyword>
<proteinExistence type="predicted"/>
<dbReference type="Proteomes" id="UP000515121">
    <property type="component" value="Unplaced"/>
</dbReference>
<evidence type="ECO:0000313" key="3">
    <source>
        <dbReference type="RefSeq" id="XP_022732170.1"/>
    </source>
</evidence>
<reference evidence="3" key="1">
    <citation type="submission" date="2025-08" db="UniProtKB">
        <authorList>
            <consortium name="RefSeq"/>
        </authorList>
    </citation>
    <scope>IDENTIFICATION</scope>
    <source>
        <tissue evidence="3">Fruit stalk</tissue>
    </source>
</reference>
<organism evidence="2 3">
    <name type="scientific">Durio zibethinus</name>
    <name type="common">Durian</name>
    <dbReference type="NCBI Taxonomy" id="66656"/>
    <lineage>
        <taxon>Eukaryota</taxon>
        <taxon>Viridiplantae</taxon>
        <taxon>Streptophyta</taxon>
        <taxon>Embryophyta</taxon>
        <taxon>Tracheophyta</taxon>
        <taxon>Spermatophyta</taxon>
        <taxon>Magnoliopsida</taxon>
        <taxon>eudicotyledons</taxon>
        <taxon>Gunneridae</taxon>
        <taxon>Pentapetalae</taxon>
        <taxon>rosids</taxon>
        <taxon>malvids</taxon>
        <taxon>Malvales</taxon>
        <taxon>Malvaceae</taxon>
        <taxon>Helicteroideae</taxon>
        <taxon>Durio</taxon>
    </lineage>
</organism>
<feature type="compositionally biased region" description="Basic and acidic residues" evidence="1">
    <location>
        <begin position="742"/>
        <end position="759"/>
    </location>
</feature>
<dbReference type="AlphaFoldDB" id="A0A6P5XVD8"/>
<accession>A0A6P5XVD8</accession>
<feature type="region of interest" description="Disordered" evidence="1">
    <location>
        <begin position="650"/>
        <end position="822"/>
    </location>
</feature>
<dbReference type="PANTHER" id="PTHR37722:SF2">
    <property type="entry name" value="OS01G0167700 PROTEIN"/>
    <property type="match status" value="1"/>
</dbReference>
<evidence type="ECO:0000313" key="2">
    <source>
        <dbReference type="Proteomes" id="UP000515121"/>
    </source>
</evidence>
<protein>
    <submittedName>
        <fullName evidence="3">Uncharacterized protein LOC111286460 isoform X1</fullName>
    </submittedName>
</protein>
<gene>
    <name evidence="3" type="primary">LOC111286460</name>
</gene>